<dbReference type="AlphaFoldDB" id="A0A8H5CSZ6"/>
<keyword evidence="3" id="KW-1185">Reference proteome</keyword>
<dbReference type="OrthoDB" id="10067381at2759"/>
<dbReference type="PANTHER" id="PTHR31977:SF1">
    <property type="entry name" value="UPF0696 PROTEIN C11ORF68"/>
    <property type="match status" value="1"/>
</dbReference>
<protein>
    <submittedName>
        <fullName evidence="2">Uncharacterized protein</fullName>
    </submittedName>
</protein>
<evidence type="ECO:0000313" key="2">
    <source>
        <dbReference type="EMBL" id="KAF5346508.1"/>
    </source>
</evidence>
<comment type="caution">
    <text evidence="2">The sequence shown here is derived from an EMBL/GenBank/DDBJ whole genome shotgun (WGS) entry which is preliminary data.</text>
</comment>
<dbReference type="InterPro" id="IPR023398">
    <property type="entry name" value="TIF_eIF4e-like"/>
</dbReference>
<name>A0A8H5CSZ6_9AGAR</name>
<dbReference type="Pfam" id="PF08939">
    <property type="entry name" value="Bles03"/>
    <property type="match status" value="1"/>
</dbReference>
<dbReference type="SUPFAM" id="SSF55418">
    <property type="entry name" value="eIF4e-like"/>
    <property type="match status" value="1"/>
</dbReference>
<reference evidence="2 3" key="1">
    <citation type="journal article" date="2020" name="ISME J.">
        <title>Uncovering the hidden diversity of litter-decomposition mechanisms in mushroom-forming fungi.</title>
        <authorList>
            <person name="Floudas D."/>
            <person name="Bentzer J."/>
            <person name="Ahren D."/>
            <person name="Johansson T."/>
            <person name="Persson P."/>
            <person name="Tunlid A."/>
        </authorList>
    </citation>
    <scope>NUCLEOTIDE SEQUENCE [LARGE SCALE GENOMIC DNA]</scope>
    <source>
        <strain evidence="2 3">CBS 146.42</strain>
    </source>
</reference>
<evidence type="ECO:0000313" key="3">
    <source>
        <dbReference type="Proteomes" id="UP000559027"/>
    </source>
</evidence>
<gene>
    <name evidence="2" type="ORF">D9756_010053</name>
</gene>
<dbReference type="Gene3D" id="3.30.760.10">
    <property type="entry name" value="RNA Cap, Translation Initiation Factor Eif4e"/>
    <property type="match status" value="1"/>
</dbReference>
<dbReference type="EMBL" id="JAACJO010000031">
    <property type="protein sequence ID" value="KAF5346508.1"/>
    <property type="molecule type" value="Genomic_DNA"/>
</dbReference>
<sequence>MDIDSNDMDMDVDRDFNLTTSVAWVAPPSTTESSSTGIYDLYNDGEGVRVVYNWKKDDPSARIEPFYNRWPPSCTSSRSCDWICIDCGLSPFMKSLGPEELGTRFKMDYLGLKEEFNAITREGGVKVTPEMIDALAAKYGVLSGKWMVYSKPESVDQLWRKVVRVVAFDRGYGQVKVSARKVLDDPQCHSEFSASSKEGWNGGVPVPDESHVMCVDYTNKQEVNELRKALRFRAGVFWKIGFKPDVYTLLGVYKGNEWGLRPSRYHDLDYQSGDRAY</sequence>
<comment type="similarity">
    <text evidence="1">Belongs to the UPF0696 family.</text>
</comment>
<accession>A0A8H5CSZ6</accession>
<proteinExistence type="inferred from homology"/>
<organism evidence="2 3">
    <name type="scientific">Leucocoprinus leucothites</name>
    <dbReference type="NCBI Taxonomy" id="201217"/>
    <lineage>
        <taxon>Eukaryota</taxon>
        <taxon>Fungi</taxon>
        <taxon>Dikarya</taxon>
        <taxon>Basidiomycota</taxon>
        <taxon>Agaricomycotina</taxon>
        <taxon>Agaricomycetes</taxon>
        <taxon>Agaricomycetidae</taxon>
        <taxon>Agaricales</taxon>
        <taxon>Agaricineae</taxon>
        <taxon>Agaricaceae</taxon>
        <taxon>Leucocoprinus</taxon>
    </lineage>
</organism>
<dbReference type="InterPro" id="IPR015034">
    <property type="entry name" value="Bles03"/>
</dbReference>
<evidence type="ECO:0000256" key="1">
    <source>
        <dbReference type="ARBA" id="ARBA00010568"/>
    </source>
</evidence>
<dbReference type="Proteomes" id="UP000559027">
    <property type="component" value="Unassembled WGS sequence"/>
</dbReference>
<dbReference type="PANTHER" id="PTHR31977">
    <property type="entry name" value="UPF0696 PROTEIN C11ORF68"/>
    <property type="match status" value="1"/>
</dbReference>